<evidence type="ECO:0000313" key="3">
    <source>
        <dbReference type="Proteomes" id="UP000614216"/>
    </source>
</evidence>
<protein>
    <recommendedName>
        <fullName evidence="4">DUF4377 domain-containing protein</fullName>
    </recommendedName>
</protein>
<dbReference type="AlphaFoldDB" id="A0A937KG51"/>
<gene>
    <name evidence="2" type="ORF">JMN32_21150</name>
</gene>
<sequence>MNRTFSLLLVVLLMIFWACDTDTIEPDEERLGTTFFPLSVGSYSIYEVENIDYKITGEVITSHFQRKVAVVDSFENQAGTISYIVHYSQRDTEADPWEFSTAWTARKDGNQVVLIEDNIPYIKISFPIETGKTWNGNALNSLDSIEYKMDSLYSEYITPAQDTIENTLTVIQENDEDFVVDLNRKYEIYGLNIGLVYKEDVFLQFCTDTDCLGQQQIEVGHEYRQYLTVYGSE</sequence>
<evidence type="ECO:0000313" key="2">
    <source>
        <dbReference type="EMBL" id="MBL6448833.1"/>
    </source>
</evidence>
<dbReference type="RefSeq" id="WP_202858374.1">
    <property type="nucleotide sequence ID" value="NZ_JAEUGD010000066.1"/>
</dbReference>
<feature type="chain" id="PRO_5036783784" description="DUF4377 domain-containing protein" evidence="1">
    <location>
        <begin position="21"/>
        <end position="233"/>
    </location>
</feature>
<feature type="signal peptide" evidence="1">
    <location>
        <begin position="1"/>
        <end position="20"/>
    </location>
</feature>
<dbReference type="EMBL" id="JAEUGD010000066">
    <property type="protein sequence ID" value="MBL6448833.1"/>
    <property type="molecule type" value="Genomic_DNA"/>
</dbReference>
<reference evidence="2" key="1">
    <citation type="submission" date="2021-01" db="EMBL/GenBank/DDBJ databases">
        <title>Fulvivirga kasyanovii gen. nov., sp nov., a novel member of the phylum Bacteroidetes isolated from seawater in a mussel farm.</title>
        <authorList>
            <person name="Zhao L.-H."/>
            <person name="Wang Z.-J."/>
        </authorList>
    </citation>
    <scope>NUCLEOTIDE SEQUENCE</scope>
    <source>
        <strain evidence="2">29W222</strain>
    </source>
</reference>
<comment type="caution">
    <text evidence="2">The sequence shown here is derived from an EMBL/GenBank/DDBJ whole genome shotgun (WGS) entry which is preliminary data.</text>
</comment>
<name>A0A937KG51_9BACT</name>
<accession>A0A937KG51</accession>
<proteinExistence type="predicted"/>
<evidence type="ECO:0000256" key="1">
    <source>
        <dbReference type="SAM" id="SignalP"/>
    </source>
</evidence>
<keyword evidence="1" id="KW-0732">Signal</keyword>
<keyword evidence="3" id="KW-1185">Reference proteome</keyword>
<evidence type="ECO:0008006" key="4">
    <source>
        <dbReference type="Google" id="ProtNLM"/>
    </source>
</evidence>
<organism evidence="2 3">
    <name type="scientific">Fulvivirga marina</name>
    <dbReference type="NCBI Taxonomy" id="2494733"/>
    <lineage>
        <taxon>Bacteria</taxon>
        <taxon>Pseudomonadati</taxon>
        <taxon>Bacteroidota</taxon>
        <taxon>Cytophagia</taxon>
        <taxon>Cytophagales</taxon>
        <taxon>Fulvivirgaceae</taxon>
        <taxon>Fulvivirga</taxon>
    </lineage>
</organism>
<dbReference type="Proteomes" id="UP000614216">
    <property type="component" value="Unassembled WGS sequence"/>
</dbReference>